<dbReference type="AlphaFoldDB" id="K9ERF6"/>
<evidence type="ECO:0000313" key="5">
    <source>
        <dbReference type="Proteomes" id="UP000009875"/>
    </source>
</evidence>
<gene>
    <name evidence="4" type="ORF">HMPREF9698_01019</name>
</gene>
<keyword evidence="1 2" id="KW-0238">DNA-binding</keyword>
<dbReference type="GO" id="GO:0003677">
    <property type="term" value="F:DNA binding"/>
    <property type="evidence" value="ECO:0007669"/>
    <property type="project" value="UniProtKB-UniRule"/>
</dbReference>
<keyword evidence="5" id="KW-1185">Reference proteome</keyword>
<dbReference type="PANTHER" id="PTHR43479:SF7">
    <property type="entry name" value="TETR-FAMILY TRANSCRIPTIONAL REGULATOR"/>
    <property type="match status" value="1"/>
</dbReference>
<feature type="domain" description="HTH tetR-type" evidence="3">
    <location>
        <begin position="6"/>
        <end position="66"/>
    </location>
</feature>
<dbReference type="PANTHER" id="PTHR43479">
    <property type="entry name" value="ACREF/ENVCD OPERON REPRESSOR-RELATED"/>
    <property type="match status" value="1"/>
</dbReference>
<name>K9ERF6_9LACT</name>
<dbReference type="Gene3D" id="1.10.357.10">
    <property type="entry name" value="Tetracycline Repressor, domain 2"/>
    <property type="match status" value="1"/>
</dbReference>
<dbReference type="InterPro" id="IPR001647">
    <property type="entry name" value="HTH_TetR"/>
</dbReference>
<dbReference type="OrthoDB" id="9810250at2"/>
<dbReference type="InterPro" id="IPR039532">
    <property type="entry name" value="TetR_C_Firmicutes"/>
</dbReference>
<dbReference type="EMBL" id="AGXA01000020">
    <property type="protein sequence ID" value="EKU93487.1"/>
    <property type="molecule type" value="Genomic_DNA"/>
</dbReference>
<dbReference type="PROSITE" id="PS50977">
    <property type="entry name" value="HTH_TETR_2"/>
    <property type="match status" value="1"/>
</dbReference>
<dbReference type="Proteomes" id="UP000009875">
    <property type="component" value="Unassembled WGS sequence"/>
</dbReference>
<dbReference type="Pfam" id="PF00440">
    <property type="entry name" value="TetR_N"/>
    <property type="match status" value="1"/>
</dbReference>
<evidence type="ECO:0000256" key="1">
    <source>
        <dbReference type="ARBA" id="ARBA00023125"/>
    </source>
</evidence>
<evidence type="ECO:0000259" key="3">
    <source>
        <dbReference type="PROSITE" id="PS50977"/>
    </source>
</evidence>
<sequence>MDRRQEKTKQAILQALIKLIDQKGLDQVSVSDLCQQANINRSTFYLHYKNIDDLLLSVEADFIREITDAIQDLETEDLIYNSQALTQLFTRILESIEKNSDLIITLMSPTTSPRTRLTIEQAIENIIIDRMNTAIIREATQEELPVSKTYIAVTISSLFTGIVAEWLLSGKKESPQDLGQFISEVATQPMIDRVLGLDQ</sequence>
<comment type="caution">
    <text evidence="4">The sequence shown here is derived from an EMBL/GenBank/DDBJ whole genome shotgun (WGS) entry which is preliminary data.</text>
</comment>
<dbReference type="SUPFAM" id="SSF46689">
    <property type="entry name" value="Homeodomain-like"/>
    <property type="match status" value="1"/>
</dbReference>
<dbReference type="PRINTS" id="PR00455">
    <property type="entry name" value="HTHTETR"/>
</dbReference>
<reference evidence="4 5" key="1">
    <citation type="submission" date="2012-09" db="EMBL/GenBank/DDBJ databases">
        <title>The Genome Sequence of Alloiococcus otitis ATCC 51267.</title>
        <authorList>
            <consortium name="The Broad Institute Genome Sequencing Platform"/>
            <person name="Earl A."/>
            <person name="Ward D."/>
            <person name="Feldgarden M."/>
            <person name="Gevers D."/>
            <person name="Huys G."/>
            <person name="Walker B."/>
            <person name="Young S.K."/>
            <person name="Zeng Q."/>
            <person name="Gargeya S."/>
            <person name="Fitzgerald M."/>
            <person name="Haas B."/>
            <person name="Abouelleil A."/>
            <person name="Alvarado L."/>
            <person name="Arachchi H.M."/>
            <person name="Berlin A.M."/>
            <person name="Chapman S.B."/>
            <person name="Goldberg J."/>
            <person name="Griggs A."/>
            <person name="Gujja S."/>
            <person name="Hansen M."/>
            <person name="Howarth C."/>
            <person name="Imamovic A."/>
            <person name="Larimer J."/>
            <person name="McCowen C."/>
            <person name="Montmayeur A."/>
            <person name="Murphy C."/>
            <person name="Neiman D."/>
            <person name="Pearson M."/>
            <person name="Priest M."/>
            <person name="Roberts A."/>
            <person name="Saif S."/>
            <person name="Shea T."/>
            <person name="Sisk P."/>
            <person name="Sykes S."/>
            <person name="Wortman J."/>
            <person name="Nusbaum C."/>
            <person name="Birren B."/>
        </authorList>
    </citation>
    <scope>NUCLEOTIDE SEQUENCE [LARGE SCALE GENOMIC DNA]</scope>
    <source>
        <strain evidence="4 5">ATCC 51267</strain>
    </source>
</reference>
<accession>K9ERF6</accession>
<evidence type="ECO:0000256" key="2">
    <source>
        <dbReference type="PROSITE-ProRule" id="PRU00335"/>
    </source>
</evidence>
<proteinExistence type="predicted"/>
<dbReference type="HOGENOM" id="CLU_087539_3_1_9"/>
<dbReference type="RefSeq" id="WP_003778043.1">
    <property type="nucleotide sequence ID" value="NZ_JH992959.1"/>
</dbReference>
<dbReference type="STRING" id="883081.HMPREF9698_01019"/>
<dbReference type="InterPro" id="IPR009057">
    <property type="entry name" value="Homeodomain-like_sf"/>
</dbReference>
<evidence type="ECO:0000313" key="4">
    <source>
        <dbReference type="EMBL" id="EKU93487.1"/>
    </source>
</evidence>
<dbReference type="PATRIC" id="fig|883081.3.peg.1020"/>
<dbReference type="Pfam" id="PF14278">
    <property type="entry name" value="TetR_C_8"/>
    <property type="match status" value="1"/>
</dbReference>
<dbReference type="eggNOG" id="COG1309">
    <property type="taxonomic scope" value="Bacteria"/>
</dbReference>
<dbReference type="InterPro" id="IPR050624">
    <property type="entry name" value="HTH-type_Tx_Regulator"/>
</dbReference>
<organism evidence="4 5">
    <name type="scientific">Alloiococcus otitis ATCC 51267</name>
    <dbReference type="NCBI Taxonomy" id="883081"/>
    <lineage>
        <taxon>Bacteria</taxon>
        <taxon>Bacillati</taxon>
        <taxon>Bacillota</taxon>
        <taxon>Bacilli</taxon>
        <taxon>Lactobacillales</taxon>
        <taxon>Carnobacteriaceae</taxon>
        <taxon>Alloiococcus</taxon>
    </lineage>
</organism>
<protein>
    <recommendedName>
        <fullName evidence="3">HTH tetR-type domain-containing protein</fullName>
    </recommendedName>
</protein>
<feature type="DNA-binding region" description="H-T-H motif" evidence="2">
    <location>
        <begin position="29"/>
        <end position="48"/>
    </location>
</feature>